<keyword evidence="2" id="KW-1185">Reference proteome</keyword>
<gene>
    <name evidence="1" type="ORF">DCAF_LOCUS27603</name>
</gene>
<dbReference type="EMBL" id="CAWUPB010001198">
    <property type="protein sequence ID" value="CAK7357317.1"/>
    <property type="molecule type" value="Genomic_DNA"/>
</dbReference>
<sequence length="82" mass="9085">NYSNTRRVTDKGFYGVTRLVSSSFSTHFQTIFSMSKSFILFSLSCGRVTTSDPTSDDDGDVYRSLSQVTAAPKVLIVMSLKM</sequence>
<organism evidence="1 2">
    <name type="scientific">Dovyalis caffra</name>
    <dbReference type="NCBI Taxonomy" id="77055"/>
    <lineage>
        <taxon>Eukaryota</taxon>
        <taxon>Viridiplantae</taxon>
        <taxon>Streptophyta</taxon>
        <taxon>Embryophyta</taxon>
        <taxon>Tracheophyta</taxon>
        <taxon>Spermatophyta</taxon>
        <taxon>Magnoliopsida</taxon>
        <taxon>eudicotyledons</taxon>
        <taxon>Gunneridae</taxon>
        <taxon>Pentapetalae</taxon>
        <taxon>rosids</taxon>
        <taxon>fabids</taxon>
        <taxon>Malpighiales</taxon>
        <taxon>Salicaceae</taxon>
        <taxon>Flacourtieae</taxon>
        <taxon>Dovyalis</taxon>
    </lineage>
</organism>
<evidence type="ECO:0000313" key="2">
    <source>
        <dbReference type="Proteomes" id="UP001314170"/>
    </source>
</evidence>
<protein>
    <submittedName>
        <fullName evidence="1">Uncharacterized protein</fullName>
    </submittedName>
</protein>
<evidence type="ECO:0000313" key="1">
    <source>
        <dbReference type="EMBL" id="CAK7357317.1"/>
    </source>
</evidence>
<feature type="non-terminal residue" evidence="1">
    <location>
        <position position="1"/>
    </location>
</feature>
<dbReference type="AlphaFoldDB" id="A0AAV1SU36"/>
<comment type="caution">
    <text evidence="1">The sequence shown here is derived from an EMBL/GenBank/DDBJ whole genome shotgun (WGS) entry which is preliminary data.</text>
</comment>
<reference evidence="1 2" key="1">
    <citation type="submission" date="2024-01" db="EMBL/GenBank/DDBJ databases">
        <authorList>
            <person name="Waweru B."/>
        </authorList>
    </citation>
    <scope>NUCLEOTIDE SEQUENCE [LARGE SCALE GENOMIC DNA]</scope>
</reference>
<accession>A0AAV1SU36</accession>
<proteinExistence type="predicted"/>
<dbReference type="Proteomes" id="UP001314170">
    <property type="component" value="Unassembled WGS sequence"/>
</dbReference>
<name>A0AAV1SU36_9ROSI</name>